<name>A0A2H0BE12_9BACT</name>
<sequence length="143" mass="16725">MFIGEYTHTTDEKKRISLPAKFRQELGKKVVVTRGLDNCLFLYPHKTWLAISKETAQMGHIQRDPRYTRFLFSGASEIEIDSSGRILIPEFLREFAELKNPVVFTGVHDRIEIWNDKRWADYRKKLESESESMVEKFGSLGIK</sequence>
<dbReference type="GO" id="GO:0003700">
    <property type="term" value="F:DNA-binding transcription factor activity"/>
    <property type="evidence" value="ECO:0007669"/>
    <property type="project" value="UniProtKB-UniRule"/>
</dbReference>
<evidence type="ECO:0000256" key="6">
    <source>
        <dbReference type="ARBA" id="ARBA00023163"/>
    </source>
</evidence>
<comment type="subunit">
    <text evidence="7">Forms oligomers.</text>
</comment>
<dbReference type="PANTHER" id="PTHR34701:SF1">
    <property type="entry name" value="TRANSCRIPTIONAL REGULATOR MRAZ"/>
    <property type="match status" value="1"/>
</dbReference>
<reference evidence="9 10" key="1">
    <citation type="submission" date="2017-09" db="EMBL/GenBank/DDBJ databases">
        <title>Depth-based differentiation of microbial function through sediment-hosted aquifers and enrichment of novel symbionts in the deep terrestrial subsurface.</title>
        <authorList>
            <person name="Probst A.J."/>
            <person name="Ladd B."/>
            <person name="Jarett J.K."/>
            <person name="Geller-Mcgrath D.E."/>
            <person name="Sieber C.M."/>
            <person name="Emerson J.B."/>
            <person name="Anantharaman K."/>
            <person name="Thomas B.C."/>
            <person name="Malmstrom R."/>
            <person name="Stieglmeier M."/>
            <person name="Klingl A."/>
            <person name="Woyke T."/>
            <person name="Ryan C.M."/>
            <person name="Banfield J.F."/>
        </authorList>
    </citation>
    <scope>NUCLEOTIDE SEQUENCE [LARGE SCALE GENOMIC DNA]</scope>
    <source>
        <strain evidence="9">CG22_combo_CG10-13_8_21_14_all_42_17</strain>
    </source>
</reference>
<dbReference type="GO" id="GO:0009295">
    <property type="term" value="C:nucleoid"/>
    <property type="evidence" value="ECO:0007669"/>
    <property type="project" value="UniProtKB-SubCell"/>
</dbReference>
<dbReference type="Proteomes" id="UP000229794">
    <property type="component" value="Unassembled WGS sequence"/>
</dbReference>
<dbReference type="SUPFAM" id="SSF89447">
    <property type="entry name" value="AbrB/MazE/MraZ-like"/>
    <property type="match status" value="1"/>
</dbReference>
<evidence type="ECO:0000259" key="8">
    <source>
        <dbReference type="PROSITE" id="PS51740"/>
    </source>
</evidence>
<dbReference type="Pfam" id="PF02381">
    <property type="entry name" value="MraZ"/>
    <property type="match status" value="2"/>
</dbReference>
<feature type="domain" description="SpoVT-AbrB" evidence="8">
    <location>
        <begin position="5"/>
        <end position="47"/>
    </location>
</feature>
<evidence type="ECO:0000256" key="2">
    <source>
        <dbReference type="ARBA" id="ARBA00022490"/>
    </source>
</evidence>
<dbReference type="PANTHER" id="PTHR34701">
    <property type="entry name" value="TRANSCRIPTIONAL REGULATOR MRAZ"/>
    <property type="match status" value="1"/>
</dbReference>
<dbReference type="NCBIfam" id="TIGR00242">
    <property type="entry name" value="division/cell wall cluster transcriptional repressor MraZ"/>
    <property type="match status" value="1"/>
</dbReference>
<keyword evidence="6 7" id="KW-0804">Transcription</keyword>
<comment type="subcellular location">
    <subcellularLocation>
        <location evidence="7">Cytoplasm</location>
        <location evidence="7">Nucleoid</location>
    </subcellularLocation>
</comment>
<evidence type="ECO:0000313" key="9">
    <source>
        <dbReference type="EMBL" id="PIP55864.1"/>
    </source>
</evidence>
<evidence type="ECO:0000256" key="4">
    <source>
        <dbReference type="ARBA" id="ARBA00023015"/>
    </source>
</evidence>
<dbReference type="InterPro" id="IPR020603">
    <property type="entry name" value="MraZ_dom"/>
</dbReference>
<organism evidence="9 10">
    <name type="scientific">Candidatus Zambryskibacteria bacterium CG22_combo_CG10-13_8_21_14_all_42_17</name>
    <dbReference type="NCBI Taxonomy" id="1975118"/>
    <lineage>
        <taxon>Bacteria</taxon>
        <taxon>Candidatus Zambryskiibacteriota</taxon>
    </lineage>
</organism>
<dbReference type="GO" id="GO:0005737">
    <property type="term" value="C:cytoplasm"/>
    <property type="evidence" value="ECO:0007669"/>
    <property type="project" value="UniProtKB-UniRule"/>
</dbReference>
<dbReference type="GO" id="GO:2000143">
    <property type="term" value="P:negative regulation of DNA-templated transcription initiation"/>
    <property type="evidence" value="ECO:0007669"/>
    <property type="project" value="TreeGrafter"/>
</dbReference>
<gene>
    <name evidence="7 9" type="primary">mraZ</name>
    <name evidence="9" type="ORF">COX06_01080</name>
</gene>
<dbReference type="AlphaFoldDB" id="A0A2H0BE12"/>
<dbReference type="HAMAP" id="MF_01008">
    <property type="entry name" value="MraZ"/>
    <property type="match status" value="1"/>
</dbReference>
<protein>
    <recommendedName>
        <fullName evidence="1 7">Transcriptional regulator MraZ</fullName>
    </recommendedName>
</protein>
<dbReference type="InterPro" id="IPR037914">
    <property type="entry name" value="SpoVT-AbrB_sf"/>
</dbReference>
<dbReference type="CDD" id="cd16320">
    <property type="entry name" value="MraZ_N"/>
    <property type="match status" value="1"/>
</dbReference>
<evidence type="ECO:0000313" key="10">
    <source>
        <dbReference type="Proteomes" id="UP000229794"/>
    </source>
</evidence>
<evidence type="ECO:0000256" key="3">
    <source>
        <dbReference type="ARBA" id="ARBA00022737"/>
    </source>
</evidence>
<dbReference type="PROSITE" id="PS51740">
    <property type="entry name" value="SPOVT_ABRB"/>
    <property type="match status" value="2"/>
</dbReference>
<proteinExistence type="inferred from homology"/>
<evidence type="ECO:0000256" key="7">
    <source>
        <dbReference type="HAMAP-Rule" id="MF_01008"/>
    </source>
</evidence>
<dbReference type="GO" id="GO:0000976">
    <property type="term" value="F:transcription cis-regulatory region binding"/>
    <property type="evidence" value="ECO:0007669"/>
    <property type="project" value="TreeGrafter"/>
</dbReference>
<evidence type="ECO:0000256" key="5">
    <source>
        <dbReference type="ARBA" id="ARBA00023125"/>
    </source>
</evidence>
<dbReference type="InterPro" id="IPR007159">
    <property type="entry name" value="SpoVT-AbrB_dom"/>
</dbReference>
<feature type="domain" description="SpoVT-AbrB" evidence="8">
    <location>
        <begin position="75"/>
        <end position="118"/>
    </location>
</feature>
<dbReference type="InterPro" id="IPR003444">
    <property type="entry name" value="MraZ"/>
</dbReference>
<keyword evidence="4 7" id="KW-0805">Transcription regulation</keyword>
<keyword evidence="5 7" id="KW-0238">DNA-binding</keyword>
<comment type="similarity">
    <text evidence="7">Belongs to the MraZ family.</text>
</comment>
<dbReference type="InterPro" id="IPR035644">
    <property type="entry name" value="MraZ_C"/>
</dbReference>
<accession>A0A2H0BE12</accession>
<dbReference type="InterPro" id="IPR038619">
    <property type="entry name" value="MraZ_sf"/>
</dbReference>
<evidence type="ECO:0000256" key="1">
    <source>
        <dbReference type="ARBA" id="ARBA00013860"/>
    </source>
</evidence>
<comment type="caution">
    <text evidence="9">The sequence shown here is derived from an EMBL/GenBank/DDBJ whole genome shotgun (WGS) entry which is preliminary data.</text>
</comment>
<keyword evidence="3" id="KW-0677">Repeat</keyword>
<dbReference type="InterPro" id="IPR035642">
    <property type="entry name" value="MraZ_N"/>
</dbReference>
<dbReference type="Gene3D" id="3.40.1550.20">
    <property type="entry name" value="Transcriptional regulator MraZ domain"/>
    <property type="match status" value="1"/>
</dbReference>
<dbReference type="EMBL" id="PCST01000014">
    <property type="protein sequence ID" value="PIP55864.1"/>
    <property type="molecule type" value="Genomic_DNA"/>
</dbReference>
<keyword evidence="2 7" id="KW-0963">Cytoplasm</keyword>
<dbReference type="CDD" id="cd16321">
    <property type="entry name" value="MraZ_C"/>
    <property type="match status" value="1"/>
</dbReference>